<dbReference type="InterPro" id="IPR027417">
    <property type="entry name" value="P-loop_NTPase"/>
</dbReference>
<dbReference type="Proteomes" id="UP000247792">
    <property type="component" value="Unassembled WGS sequence"/>
</dbReference>
<dbReference type="SUPFAM" id="SSF48371">
    <property type="entry name" value="ARM repeat"/>
    <property type="match status" value="1"/>
</dbReference>
<protein>
    <submittedName>
        <fullName evidence="2">NACHT domain-containing protein</fullName>
    </submittedName>
</protein>
<dbReference type="RefSeq" id="WP_110253403.1">
    <property type="nucleotide sequence ID" value="NZ_QJKB01000001.1"/>
</dbReference>
<organism evidence="2 3">
    <name type="scientific">Undibacterium pigrum</name>
    <dbReference type="NCBI Taxonomy" id="401470"/>
    <lineage>
        <taxon>Bacteria</taxon>
        <taxon>Pseudomonadati</taxon>
        <taxon>Pseudomonadota</taxon>
        <taxon>Betaproteobacteria</taxon>
        <taxon>Burkholderiales</taxon>
        <taxon>Oxalobacteraceae</taxon>
        <taxon>Undibacterium</taxon>
    </lineage>
</organism>
<evidence type="ECO:0000259" key="1">
    <source>
        <dbReference type="PROSITE" id="PS50837"/>
    </source>
</evidence>
<evidence type="ECO:0000313" key="3">
    <source>
        <dbReference type="Proteomes" id="UP000247792"/>
    </source>
</evidence>
<gene>
    <name evidence="2" type="ORF">DFR42_101545</name>
</gene>
<proteinExistence type="predicted"/>
<dbReference type="InterPro" id="IPR016024">
    <property type="entry name" value="ARM-type_fold"/>
</dbReference>
<keyword evidence="3" id="KW-1185">Reference proteome</keyword>
<accession>A0A318JHU7</accession>
<dbReference type="EMBL" id="QJKB01000001">
    <property type="protein sequence ID" value="PXX46969.1"/>
    <property type="molecule type" value="Genomic_DNA"/>
</dbReference>
<dbReference type="SUPFAM" id="SSF52540">
    <property type="entry name" value="P-loop containing nucleoside triphosphate hydrolases"/>
    <property type="match status" value="1"/>
</dbReference>
<dbReference type="Gene3D" id="3.40.50.300">
    <property type="entry name" value="P-loop containing nucleotide triphosphate hydrolases"/>
    <property type="match status" value="1"/>
</dbReference>
<sequence length="1638" mass="180504">MKLALWQYIDMQISPLAPEPLNIHSPPDAVPSDPPVTTRDLLLPFGALSWQNFEKLCERLTALDGDVEYCARYGQQGEAQEGIDIYARLANGRYHCVQAKRHSSFGPAKLCDAVDLFLGGSWADRALRFTIAVQAQLRTTALQEEIERQVVRLNGRGIAFDALDAESLTDRLRAHPTLVDDFFGRPWVVALLGTDVANALGARLDGAEFAKVRSQLAKVYEAQFHTIDPGSFGSIDDDVGSSLALLNRFFKPDILVREKLQTIDSGNIDPNNTSRMTRGIEGTPQLEMEPNSNRTDPTSAGRTRRLPLVEWLGDQQRLVLLGEAGSGKSTLLRVIALDLLHHQEHFSELAKRWGQHIPIYIPFARWSALVARDDNAIGIKEIVRGSLDQFLTTSIADLLDRSIDDRRILLLIDGLDEWSNVQAAKVTLNALVTLVQAHGIPVVVSGRPRGLNRIGGLPAEWRRGTVAPLSKLQQFKIANSWFERYATATSNSSDISEGVLRTNRFIAELARDANLGALASVPLLLVGLITLALRGQILPRTRGKVYDELVTILLEVHPENRAVASGNTVPRFQHATEPGLRRAAISRLALAVREQAGGAGIPKDDALKVLRQYFLSPEGFNAVENFAGAAANEILSVNSETQGLIIEKAPGEVGFVHASFEEYLGAEYISGLPFEDIKNFVRTHAGESRWRNVITNLLGFIQRRDEFNQLIEIIEEPANDELLAIERQTLLGDIAFGTTMRSPDTNRRLAFAAMERVEIEDWLPARREALASVLKGLSDPMLKTDVEKRLRRWLPDRYSYRSSLIEILSVWQPSQELQDLFFRAMHDTDPNIKRAGAAAFANVFSSSVDAFQRLLVGLTRSRDCITAAAMLESLALGWPKVAEVLPLFEEARKSQASELRLIGTLGLAISGNISDEERGFVLHSQSYYSGLSYAYRNLAIEMLIKYWPRDESLLQGALLRISHSNGTLWEYDAAFAYLMKSPIENADVRNWILKELRNDHPFNTGRDLESWVKVGKIAAVDAEVRAAATAYWCKSNSATFYIYNLPGYVENVADEQILKILIDVLADLKSRFGRYWALTALLKGWGRDHPSVKPILDALAAASDEELFDLASLVPQIISNQEVARERLIRLGTQKQVRRDLLTTGLAACGCGANDNEAVSSILAFPEGFFGPYSYSTAFFSTFGAHADVRAFALERVRELNGPLTSIATAYANDPEFVAPIFDAATPLPVDLRTQIIEIASSGAPGTALEMVLSQGMLENDPELCSQMVIAHHRTLRLEERSTAQSALLSKAVSIGPNYESFRAAALAGLATIGALDSLASLEDVGKPVAIRTSNLSDGIVSVQRLVCERFSDFQVAFGDSLEERFESSSNGRRVAEILSVAPGASPAARAAFLSYAERGEIPRTPQALRALAVERPSSELLLFRCFDALKRSDRRNDTALINSEVALILREHFAGNEDVRAKLVELFAKRPSAETEISLAIFAPESSELRFSSNFDGLGHQLADWAVAVHKAVSRADSATFCNLLETMVSRPRLTNFDAQHITNLAVGERLQRDTDLEAMMSVKIAIDVDPSVSGSFARYLAAAGKLSTEVRSTTVNLLQDFQSKQRLPVTGYDAIADQWRAVRATLLDAISAGIDS</sequence>
<name>A0A318JHU7_9BURK</name>
<feature type="domain" description="NACHT" evidence="1">
    <location>
        <begin position="316"/>
        <end position="448"/>
    </location>
</feature>
<comment type="caution">
    <text evidence="2">The sequence shown here is derived from an EMBL/GenBank/DDBJ whole genome shotgun (WGS) entry which is preliminary data.</text>
</comment>
<evidence type="ECO:0000313" key="2">
    <source>
        <dbReference type="EMBL" id="PXX46969.1"/>
    </source>
</evidence>
<reference evidence="2 3" key="1">
    <citation type="submission" date="2018-05" db="EMBL/GenBank/DDBJ databases">
        <title>Genomic Encyclopedia of Type Strains, Phase IV (KMG-IV): sequencing the most valuable type-strain genomes for metagenomic binning, comparative biology and taxonomic classification.</title>
        <authorList>
            <person name="Goeker M."/>
        </authorList>
    </citation>
    <scope>NUCLEOTIDE SEQUENCE [LARGE SCALE GENOMIC DNA]</scope>
    <source>
        <strain evidence="2 3">DSM 19792</strain>
    </source>
</reference>
<dbReference type="OrthoDB" id="9157635at2"/>
<dbReference type="Pfam" id="PF05729">
    <property type="entry name" value="NACHT"/>
    <property type="match status" value="1"/>
</dbReference>
<dbReference type="InterPro" id="IPR007111">
    <property type="entry name" value="NACHT_NTPase"/>
</dbReference>
<dbReference type="PROSITE" id="PS50837">
    <property type="entry name" value="NACHT"/>
    <property type="match status" value="1"/>
</dbReference>